<protein>
    <recommendedName>
        <fullName evidence="4">Peptidase M50B-like-domain-containing protein</fullName>
    </recommendedName>
</protein>
<evidence type="ECO:0000313" key="2">
    <source>
        <dbReference type="EMBL" id="ORX88378.1"/>
    </source>
</evidence>
<feature type="transmembrane region" description="Helical" evidence="1">
    <location>
        <begin position="161"/>
        <end position="178"/>
    </location>
</feature>
<keyword evidence="1" id="KW-1133">Transmembrane helix</keyword>
<keyword evidence="3" id="KW-1185">Reference proteome</keyword>
<dbReference type="Proteomes" id="UP000193498">
    <property type="component" value="Unassembled WGS sequence"/>
</dbReference>
<feature type="transmembrane region" description="Helical" evidence="1">
    <location>
        <begin position="16"/>
        <end position="37"/>
    </location>
</feature>
<keyword evidence="1" id="KW-0812">Transmembrane</keyword>
<evidence type="ECO:0000313" key="3">
    <source>
        <dbReference type="Proteomes" id="UP000193498"/>
    </source>
</evidence>
<dbReference type="OrthoDB" id="40823at2759"/>
<dbReference type="PANTHER" id="PTHR33979:SF2">
    <property type="entry name" value="PEPTIDASE M50B-LIKE-DOMAIN-CONTAINING PROTEIN"/>
    <property type="match status" value="1"/>
</dbReference>
<comment type="caution">
    <text evidence="2">The sequence shown here is derived from an EMBL/GenBank/DDBJ whole genome shotgun (WGS) entry which is preliminary data.</text>
</comment>
<keyword evidence="1" id="KW-0472">Membrane</keyword>
<evidence type="ECO:0008006" key="4">
    <source>
        <dbReference type="Google" id="ProtNLM"/>
    </source>
</evidence>
<sequence>MAPTLKDLEPTDSQKTTLWIIGAYSIGILILWNAPVLRTILYPFKLVTVAFHEFGHALAGVCTGAKIISIQVDPEEGGVTHMRGGNQCCTLPAGYLGSSLIGALMVFAGFDVTASKVVSVIIGVCLLVTLFWAKNWLTRGITVLFIGLIALLWWFQNGAGLRYFVLFMGVMSCLYSLWDIVEDLVLRKVNESDATKFAKLSKCFPAQLCGFIWFLVSLLFLICGILAGIVTFK</sequence>
<evidence type="ECO:0000256" key="1">
    <source>
        <dbReference type="SAM" id="Phobius"/>
    </source>
</evidence>
<dbReference type="PANTHER" id="PTHR33979">
    <property type="entry name" value="OS02G0221600 PROTEIN"/>
    <property type="match status" value="1"/>
</dbReference>
<organism evidence="2 3">
    <name type="scientific">Basidiobolus meristosporus CBS 931.73</name>
    <dbReference type="NCBI Taxonomy" id="1314790"/>
    <lineage>
        <taxon>Eukaryota</taxon>
        <taxon>Fungi</taxon>
        <taxon>Fungi incertae sedis</taxon>
        <taxon>Zoopagomycota</taxon>
        <taxon>Entomophthoromycotina</taxon>
        <taxon>Basidiobolomycetes</taxon>
        <taxon>Basidiobolales</taxon>
        <taxon>Basidiobolaceae</taxon>
        <taxon>Basidiobolus</taxon>
    </lineage>
</organism>
<proteinExistence type="predicted"/>
<dbReference type="AlphaFoldDB" id="A0A1Y1XRJ5"/>
<dbReference type="EMBL" id="MCFE01000533">
    <property type="protein sequence ID" value="ORX88378.1"/>
    <property type="molecule type" value="Genomic_DNA"/>
</dbReference>
<name>A0A1Y1XRJ5_9FUNG</name>
<dbReference type="InParanoid" id="A0A1Y1XRJ5"/>
<reference evidence="2 3" key="1">
    <citation type="submission" date="2016-07" db="EMBL/GenBank/DDBJ databases">
        <title>Pervasive Adenine N6-methylation of Active Genes in Fungi.</title>
        <authorList>
            <consortium name="DOE Joint Genome Institute"/>
            <person name="Mondo S.J."/>
            <person name="Dannebaum R.O."/>
            <person name="Kuo R.C."/>
            <person name="Labutti K."/>
            <person name="Haridas S."/>
            <person name="Kuo A."/>
            <person name="Salamov A."/>
            <person name="Ahrendt S.R."/>
            <person name="Lipzen A."/>
            <person name="Sullivan W."/>
            <person name="Andreopoulos W.B."/>
            <person name="Clum A."/>
            <person name="Lindquist E."/>
            <person name="Daum C."/>
            <person name="Ramamoorthy G.K."/>
            <person name="Gryganskyi A."/>
            <person name="Culley D."/>
            <person name="Magnuson J.K."/>
            <person name="James T.Y."/>
            <person name="O'Malley M.A."/>
            <person name="Stajich J.E."/>
            <person name="Spatafora J.W."/>
            <person name="Visel A."/>
            <person name="Grigoriev I.V."/>
        </authorList>
    </citation>
    <scope>NUCLEOTIDE SEQUENCE [LARGE SCALE GENOMIC DNA]</scope>
    <source>
        <strain evidence="2 3">CBS 931.73</strain>
    </source>
</reference>
<accession>A0A1Y1XRJ5</accession>
<dbReference type="InterPro" id="IPR049500">
    <property type="entry name" value="Peptidase_M50B-like"/>
</dbReference>
<feature type="transmembrane region" description="Helical" evidence="1">
    <location>
        <begin position="208"/>
        <end position="232"/>
    </location>
</feature>
<dbReference type="Pfam" id="PF13398">
    <property type="entry name" value="Peptidase_M50B"/>
    <property type="match status" value="1"/>
</dbReference>
<gene>
    <name evidence="2" type="ORF">K493DRAFT_268389</name>
</gene>
<feature type="transmembrane region" description="Helical" evidence="1">
    <location>
        <begin position="140"/>
        <end position="155"/>
    </location>
</feature>
<feature type="transmembrane region" description="Helical" evidence="1">
    <location>
        <begin position="91"/>
        <end position="110"/>
    </location>
</feature>
<feature type="transmembrane region" description="Helical" evidence="1">
    <location>
        <begin position="116"/>
        <end position="133"/>
    </location>
</feature>
<dbReference type="STRING" id="1314790.A0A1Y1XRJ5"/>